<protein>
    <submittedName>
        <fullName evidence="2">Uncharacterized protein</fullName>
    </submittedName>
</protein>
<feature type="transmembrane region" description="Helical" evidence="1">
    <location>
        <begin position="184"/>
        <end position="204"/>
    </location>
</feature>
<reference evidence="3" key="1">
    <citation type="submission" date="2011-10" db="EMBL/GenBank/DDBJ databases">
        <title>The complete genome of chromosome of Thermovirga lienii DSM 17291.</title>
        <authorList>
            <consortium name="US DOE Joint Genome Institute (JGI-PGF)"/>
            <person name="Lucas S."/>
            <person name="Copeland A."/>
            <person name="Lapidus A."/>
            <person name="Glavina del Rio T."/>
            <person name="Dalin E."/>
            <person name="Tice H."/>
            <person name="Bruce D."/>
            <person name="Goodwin L."/>
            <person name="Pitluck S."/>
            <person name="Peters L."/>
            <person name="Mikhailova N."/>
            <person name="Saunders E."/>
            <person name="Kyrpides N."/>
            <person name="Mavromatis K."/>
            <person name="Ivanova N."/>
            <person name="Last F.I."/>
            <person name="Brettin T."/>
            <person name="Detter J.C."/>
            <person name="Han C."/>
            <person name="Larimer F."/>
            <person name="Land M."/>
            <person name="Hauser L."/>
            <person name="Markowitz V."/>
            <person name="Cheng J.-F."/>
            <person name="Hugenholtz P."/>
            <person name="Woyke T."/>
            <person name="Wu D."/>
            <person name="Spring S."/>
            <person name="Schroeder M."/>
            <person name="Brambilla E.-M."/>
            <person name="Klenk H.-P."/>
            <person name="Eisen J.A."/>
        </authorList>
    </citation>
    <scope>NUCLEOTIDE SEQUENCE [LARGE SCALE GENOMIC DNA]</scope>
    <source>
        <strain evidence="3">ATCC BAA-1197 / DSM 17291 / Cas60314</strain>
    </source>
</reference>
<dbReference type="HOGENOM" id="CLU_911942_0_0_0"/>
<evidence type="ECO:0000313" key="3">
    <source>
        <dbReference type="Proteomes" id="UP000005868"/>
    </source>
</evidence>
<feature type="transmembrane region" description="Helical" evidence="1">
    <location>
        <begin position="160"/>
        <end position="178"/>
    </location>
</feature>
<dbReference type="AlphaFoldDB" id="G7V8H4"/>
<keyword evidence="3" id="KW-1185">Reference proteome</keyword>
<sequence length="305" mass="34039">MGFISLEVQAWVAALASLMVQSFYLVLLFFMFSLKTNLPSPKMSETKELKNLPASPAETGYLYHADYHDSCLVATLVHLAIEGVTSISDHYQGWLIQMEAPCPSSRTSEERLLFQEMFKNQKTFLVEREKPNSFIKLNESFQAFLDKIYGKKLTRPHLEGVLGSAVLAVFGGFLTWNANNCSGTLITTYSAVSFILVCMGTQILRKPTPYLFQGYEMTSRIRSKIMKGPDSAKGTDEILEDYFLLLPHAISLEAGRFWTIATAELLKSRGVDPTTIEPDWYSGGSRGLMDIISLIDGLLGCLKAK</sequence>
<reference evidence="2 3" key="2">
    <citation type="journal article" date="2012" name="Stand. Genomic Sci.">
        <title>Genome sequence of the moderately thermophilic, amino-acid-degrading and sulfur-reducing bacterium Thermovirga lienii type strain (Cas60314(T)).</title>
        <authorList>
            <person name="Goker M."/>
            <person name="Saunders E."/>
            <person name="Lapidus A."/>
            <person name="Nolan M."/>
            <person name="Lucas S."/>
            <person name="Hammon N."/>
            <person name="Deshpande S."/>
            <person name="Cheng J.F."/>
            <person name="Han C."/>
            <person name="Tapia R."/>
            <person name="Goodwin L.A."/>
            <person name="Pitluck S."/>
            <person name="Liolios K."/>
            <person name="Mavromatis K."/>
            <person name="Pagani I."/>
            <person name="Ivanova N."/>
            <person name="Mikhailova N."/>
            <person name="Pati A."/>
            <person name="Chen A."/>
            <person name="Palaniappan K."/>
            <person name="Land M."/>
            <person name="Chang Y.J."/>
            <person name="Jeffries C.D."/>
            <person name="Brambilla E.M."/>
            <person name="Rohde M."/>
            <person name="Spring S."/>
            <person name="Detter J.C."/>
            <person name="Woyke T."/>
            <person name="Bristow J."/>
            <person name="Eisen J.A."/>
            <person name="Markowitz V."/>
            <person name="Hugenholtz P."/>
            <person name="Kyrpides N.C."/>
            <person name="Klenk H.P."/>
        </authorList>
    </citation>
    <scope>NUCLEOTIDE SEQUENCE [LARGE SCALE GENOMIC DNA]</scope>
    <source>
        <strain evidence="3">ATCC BAA-1197 / DSM 17291 / Cas60314</strain>
    </source>
</reference>
<evidence type="ECO:0000313" key="2">
    <source>
        <dbReference type="EMBL" id="AER67435.1"/>
    </source>
</evidence>
<keyword evidence="1" id="KW-1133">Transmembrane helix</keyword>
<dbReference type="STRING" id="580340.Tlie_1713"/>
<dbReference type="EMBL" id="CP003096">
    <property type="protein sequence ID" value="AER67435.1"/>
    <property type="molecule type" value="Genomic_DNA"/>
</dbReference>
<proteinExistence type="predicted"/>
<name>G7V8H4_THELD</name>
<evidence type="ECO:0000256" key="1">
    <source>
        <dbReference type="SAM" id="Phobius"/>
    </source>
</evidence>
<accession>G7V8H4</accession>
<gene>
    <name evidence="2" type="ordered locus">Tlie_1713</name>
</gene>
<keyword evidence="1" id="KW-0812">Transmembrane</keyword>
<dbReference type="KEGG" id="tli:Tlie_1713"/>
<dbReference type="Proteomes" id="UP000005868">
    <property type="component" value="Chromosome"/>
</dbReference>
<organism evidence="2 3">
    <name type="scientific">Thermovirga lienii (strain ATCC BAA-1197 / DSM 17291 / Cas60314)</name>
    <dbReference type="NCBI Taxonomy" id="580340"/>
    <lineage>
        <taxon>Bacteria</taxon>
        <taxon>Thermotogati</taxon>
        <taxon>Synergistota</taxon>
        <taxon>Synergistia</taxon>
        <taxon>Synergistales</taxon>
        <taxon>Thermovirgaceae</taxon>
        <taxon>Thermovirga</taxon>
    </lineage>
</organism>
<keyword evidence="1" id="KW-0472">Membrane</keyword>
<feature type="transmembrane region" description="Helical" evidence="1">
    <location>
        <begin position="12"/>
        <end position="34"/>
    </location>
</feature>